<evidence type="ECO:0000313" key="1">
    <source>
        <dbReference type="Proteomes" id="UP000887540"/>
    </source>
</evidence>
<keyword evidence="1" id="KW-1185">Reference proteome</keyword>
<dbReference type="WBParaSite" id="ACRNAN_scaffold2671.g6334.t1">
    <property type="protein sequence ID" value="ACRNAN_scaffold2671.g6334.t1"/>
    <property type="gene ID" value="ACRNAN_scaffold2671.g6334"/>
</dbReference>
<organism evidence="1 2">
    <name type="scientific">Acrobeloides nanus</name>
    <dbReference type="NCBI Taxonomy" id="290746"/>
    <lineage>
        <taxon>Eukaryota</taxon>
        <taxon>Metazoa</taxon>
        <taxon>Ecdysozoa</taxon>
        <taxon>Nematoda</taxon>
        <taxon>Chromadorea</taxon>
        <taxon>Rhabditida</taxon>
        <taxon>Tylenchina</taxon>
        <taxon>Cephalobomorpha</taxon>
        <taxon>Cephaloboidea</taxon>
        <taxon>Cephalobidae</taxon>
        <taxon>Acrobeloides</taxon>
    </lineage>
</organism>
<dbReference type="AlphaFoldDB" id="A0A914DJU2"/>
<proteinExistence type="predicted"/>
<reference evidence="2" key="1">
    <citation type="submission" date="2022-11" db="UniProtKB">
        <authorList>
            <consortium name="WormBaseParasite"/>
        </authorList>
    </citation>
    <scope>IDENTIFICATION</scope>
</reference>
<evidence type="ECO:0000313" key="2">
    <source>
        <dbReference type="WBParaSite" id="ACRNAN_scaffold2671.g6334.t1"/>
    </source>
</evidence>
<dbReference type="Proteomes" id="UP000887540">
    <property type="component" value="Unplaced"/>
</dbReference>
<name>A0A914DJU2_9BILA</name>
<accession>A0A914DJU2</accession>
<protein>
    <submittedName>
        <fullName evidence="2">Uncharacterized protein</fullName>
    </submittedName>
</protein>
<sequence length="144" mass="16040">MWQGMGMPYAPMSPMIPYQPSMTDPLLSTYGSPGSFSYPPMQYQSPYGANMGYPGPRQAFDYGGANMGYPLRPLQDFASNSLLYFITDKDNFEPRGCSWDGVRNRCTDILNTCKGGCKDFAHDVTHDCRCVPFGYAALLGWGRK</sequence>